<reference evidence="2" key="1">
    <citation type="journal article" date="1997" name="Nucleic Acids Res.">
        <title>tRNAscan-SE: a program for improved detection of transfer RNA genes in genomic sequence.</title>
        <authorList>
            <person name="Lowe T.M."/>
            <person name="Eddy S.R."/>
        </authorList>
    </citation>
    <scope>NUCLEOTIDE SEQUENCE [LARGE SCALE GENOMIC DNA]</scope>
    <source>
        <strain evidence="2">r\DH55</strain>
    </source>
</reference>
<evidence type="ECO:0000256" key="1">
    <source>
        <dbReference type="ARBA" id="ARBA00022741"/>
    </source>
</evidence>
<evidence type="ECO:0000313" key="3">
    <source>
        <dbReference type="RefSeq" id="XP_010489096.1"/>
    </source>
</evidence>
<dbReference type="RefSeq" id="XP_010489097.1">
    <property type="nucleotide sequence ID" value="XM_010490795.2"/>
</dbReference>
<accession>A0ABM0XPU0</accession>
<dbReference type="Proteomes" id="UP000694864">
    <property type="component" value="Chromosome 19"/>
</dbReference>
<evidence type="ECO:0000313" key="4">
    <source>
        <dbReference type="RefSeq" id="XP_010489097.1"/>
    </source>
</evidence>
<dbReference type="PANTHER" id="PTHR42918:SF9">
    <property type="entry name" value="LYSINE--TRNA LIGASE"/>
    <property type="match status" value="1"/>
</dbReference>
<reference evidence="3 4" key="3">
    <citation type="submission" date="2025-05" db="UniProtKB">
        <authorList>
            <consortium name="RefSeq"/>
        </authorList>
    </citation>
    <scope>IDENTIFICATION</scope>
    <source>
        <tissue evidence="3 4">Leaf</tissue>
    </source>
</reference>
<dbReference type="RefSeq" id="XP_010489096.1">
    <property type="nucleotide sequence ID" value="XM_010490794.2"/>
</dbReference>
<evidence type="ECO:0000313" key="2">
    <source>
        <dbReference type="Proteomes" id="UP000694864"/>
    </source>
</evidence>
<gene>
    <name evidence="3 4" type="primary">LOC104766832</name>
</gene>
<dbReference type="PANTHER" id="PTHR42918">
    <property type="entry name" value="LYSYL-TRNA SYNTHETASE"/>
    <property type="match status" value="1"/>
</dbReference>
<dbReference type="GeneID" id="104766832"/>
<organism evidence="2 4">
    <name type="scientific">Camelina sativa</name>
    <name type="common">False flax</name>
    <name type="synonym">Myagrum sativum</name>
    <dbReference type="NCBI Taxonomy" id="90675"/>
    <lineage>
        <taxon>Eukaryota</taxon>
        <taxon>Viridiplantae</taxon>
        <taxon>Streptophyta</taxon>
        <taxon>Embryophyta</taxon>
        <taxon>Tracheophyta</taxon>
        <taxon>Spermatophyta</taxon>
        <taxon>Magnoliopsida</taxon>
        <taxon>eudicotyledons</taxon>
        <taxon>Gunneridae</taxon>
        <taxon>Pentapetalae</taxon>
        <taxon>rosids</taxon>
        <taxon>malvids</taxon>
        <taxon>Brassicales</taxon>
        <taxon>Brassicaceae</taxon>
        <taxon>Camelineae</taxon>
        <taxon>Camelina</taxon>
    </lineage>
</organism>
<sequence length="116" mass="13891">MVKELTGDYKIKYHANGYDKEPIEIDFTPPFRRIDMMKLICGAQLSGCLQFFLCYRCSSLRIEWLWNLQGLIMLKQKRKLWLKKQDMHKRRHIRSLYIGGSYRAQRRVLCSADAEM</sequence>
<reference evidence="2" key="2">
    <citation type="journal article" date="2014" name="Nat. Commun.">
        <title>The emerging biofuel crop Camelina sativa retains a highly undifferentiated hexaploid genome structure.</title>
        <authorList>
            <person name="Kagale S."/>
            <person name="Koh C."/>
            <person name="Nixon J."/>
            <person name="Bollina V."/>
            <person name="Clarke W.E."/>
            <person name="Tuteja R."/>
            <person name="Spillane C."/>
            <person name="Robinson S.J."/>
            <person name="Links M.G."/>
            <person name="Clarke C."/>
            <person name="Higgins E.E."/>
            <person name="Huebert T."/>
            <person name="Sharpe A.G."/>
            <person name="Parkin I.A."/>
        </authorList>
    </citation>
    <scope>NUCLEOTIDE SEQUENCE [LARGE SCALE GENOMIC DNA]</scope>
    <source>
        <strain evidence="2">r\DH55</strain>
    </source>
</reference>
<keyword evidence="2" id="KW-1185">Reference proteome</keyword>
<keyword evidence="1" id="KW-0547">Nucleotide-binding</keyword>
<name>A0ABM0XPU0_CAMSA</name>
<protein>
    <submittedName>
        <fullName evidence="3 4">Uncharacterized protein LOC104766832 isoform X1</fullName>
    </submittedName>
</protein>
<proteinExistence type="predicted"/>